<keyword evidence="4" id="KW-1185">Reference proteome</keyword>
<dbReference type="Pfam" id="PF04954">
    <property type="entry name" value="SIP"/>
    <property type="match status" value="1"/>
</dbReference>
<dbReference type="InterPro" id="IPR017927">
    <property type="entry name" value="FAD-bd_FR_type"/>
</dbReference>
<dbReference type="Gene3D" id="2.40.30.10">
    <property type="entry name" value="Translation factors"/>
    <property type="match status" value="1"/>
</dbReference>
<feature type="domain" description="FAD-binding FR-type" evidence="2">
    <location>
        <begin position="136"/>
        <end position="259"/>
    </location>
</feature>
<dbReference type="InterPro" id="IPR013113">
    <property type="entry name" value="SIP_FAD-bd"/>
</dbReference>
<dbReference type="OrthoDB" id="9814826at2"/>
<dbReference type="Gene3D" id="3.40.50.80">
    <property type="entry name" value="Nucleotide-binding domain of ferredoxin-NADP reductase (FNR) module"/>
    <property type="match status" value="1"/>
</dbReference>
<dbReference type="PANTHER" id="PTHR30157:SF0">
    <property type="entry name" value="NADPH-DEPENDENT FERRIC-CHELATE REDUCTASE"/>
    <property type="match status" value="1"/>
</dbReference>
<dbReference type="InterPro" id="IPR039374">
    <property type="entry name" value="SIP_fam"/>
</dbReference>
<sequence length="379" mass="40748">MPLTPIISPMKTVPASWQHKERAARLASSMALHFKMAAAGHQTFATVALPFALTRDKFTEYATAQGLTVEQNADTSLIQFQRGVVQVSGDAAQTRLDISSETAAALQLLRDTLAERMKALHIPVVWKPEADKGRPANLSTATVVGVLHLSPAYARVTIEGPDLARFADGGLHFRLLFGPKDAGWPYTDETGVTQWPGGDKAWHRPVYTVRSIVCSAGGSACIDFDIFLHDGGRVTEWTKSVTLGDEVALTGPNGGRADRKAGWQLLIGDETAVPVIARQLAVLPEKTAGKAVLFVPDAADIQSLAHPAGMTVQWALRKDSQTPLDALHAAALPEKDRFVFFAAERSEAVAARGYLGEQGLAKDEFQSAAYWTAPTSDAQ</sequence>
<dbReference type="InterPro" id="IPR007037">
    <property type="entry name" value="SIP_rossman_dom"/>
</dbReference>
<dbReference type="InterPro" id="IPR017938">
    <property type="entry name" value="Riboflavin_synthase-like_b-brl"/>
</dbReference>
<comment type="similarity">
    <text evidence="1">Belongs to the SIP oxidoreductase family.</text>
</comment>
<dbReference type="EMBL" id="CP039964">
    <property type="protein sequence ID" value="QCO55755.1"/>
    <property type="molecule type" value="Genomic_DNA"/>
</dbReference>
<dbReference type="KEGG" id="pseb:EOK75_08370"/>
<dbReference type="InterPro" id="IPR039261">
    <property type="entry name" value="FNR_nucleotide-bd"/>
</dbReference>
<dbReference type="PANTHER" id="PTHR30157">
    <property type="entry name" value="FERRIC REDUCTASE, NADPH-DEPENDENT"/>
    <property type="match status" value="1"/>
</dbReference>
<protein>
    <submittedName>
        <fullName evidence="3">Siderophore-interacting protein</fullName>
    </submittedName>
</protein>
<gene>
    <name evidence="3" type="ORF">EOK75_08370</name>
</gene>
<evidence type="ECO:0000259" key="2">
    <source>
        <dbReference type="PROSITE" id="PS51384"/>
    </source>
</evidence>
<proteinExistence type="inferred from homology"/>
<evidence type="ECO:0000313" key="3">
    <source>
        <dbReference type="EMBL" id="QCO55755.1"/>
    </source>
</evidence>
<dbReference type="SUPFAM" id="SSF63380">
    <property type="entry name" value="Riboflavin synthase domain-like"/>
    <property type="match status" value="1"/>
</dbReference>
<name>A0A4P8EGU4_9RHOB</name>
<dbReference type="GO" id="GO:0016491">
    <property type="term" value="F:oxidoreductase activity"/>
    <property type="evidence" value="ECO:0007669"/>
    <property type="project" value="InterPro"/>
</dbReference>
<organism evidence="3 4">
    <name type="scientific">Pseudorhodobacter turbinis</name>
    <dbReference type="NCBI Taxonomy" id="2500533"/>
    <lineage>
        <taxon>Bacteria</taxon>
        <taxon>Pseudomonadati</taxon>
        <taxon>Pseudomonadota</taxon>
        <taxon>Alphaproteobacteria</taxon>
        <taxon>Rhodobacterales</taxon>
        <taxon>Paracoccaceae</taxon>
        <taxon>Pseudorhodobacter</taxon>
    </lineage>
</organism>
<reference evidence="3 4" key="1">
    <citation type="submission" date="2019-05" db="EMBL/GenBank/DDBJ databases">
        <title>Pseudorhodobacter turbinis sp. nov., isolated from the gut of the Korean turban shell.</title>
        <authorList>
            <person name="Jeong Y.-S."/>
            <person name="Kang W.-R."/>
            <person name="Bae J.-W."/>
        </authorList>
    </citation>
    <scope>NUCLEOTIDE SEQUENCE [LARGE SCALE GENOMIC DNA]</scope>
    <source>
        <strain evidence="3 4">S12M18</strain>
    </source>
</reference>
<dbReference type="PROSITE" id="PS51384">
    <property type="entry name" value="FAD_FR"/>
    <property type="match status" value="1"/>
</dbReference>
<accession>A0A4P8EGU4</accession>
<evidence type="ECO:0000313" key="4">
    <source>
        <dbReference type="Proteomes" id="UP000298631"/>
    </source>
</evidence>
<evidence type="ECO:0000256" key="1">
    <source>
        <dbReference type="ARBA" id="ARBA00035644"/>
    </source>
</evidence>
<dbReference type="CDD" id="cd06193">
    <property type="entry name" value="siderophore_interacting"/>
    <property type="match status" value="1"/>
</dbReference>
<dbReference type="AlphaFoldDB" id="A0A4P8EGU4"/>
<dbReference type="Proteomes" id="UP000298631">
    <property type="component" value="Chromosome"/>
</dbReference>
<dbReference type="Pfam" id="PF08021">
    <property type="entry name" value="FAD_binding_9"/>
    <property type="match status" value="1"/>
</dbReference>